<sequence>MLLRSAYRGIERKDRGPEQVGLGYRAVSADPSSGQILLCIPLLVDPRHTLFYLNPVILTELYKPLRPAATGGISEVGGRNRGYLDWGENGEIPYDPIYLTSRTICQPKMHLPLQDFEKKRIFRCVLREERNGRNPATFPVVRRRTKSNFYPSTISQRCERHGRTNEGDADDIRTALREVEEEIGLDPALVDVAVVLEPFVTKDALVHVEIKNHGEFLFSMTYMEMS</sequence>
<dbReference type="PANTHER" id="PTHR12992">
    <property type="entry name" value="NUDIX HYDROLASE"/>
    <property type="match status" value="1"/>
</dbReference>
<organism evidence="1 2">
    <name type="scientific">Mikania micrantha</name>
    <name type="common">bitter vine</name>
    <dbReference type="NCBI Taxonomy" id="192012"/>
    <lineage>
        <taxon>Eukaryota</taxon>
        <taxon>Viridiplantae</taxon>
        <taxon>Streptophyta</taxon>
        <taxon>Embryophyta</taxon>
        <taxon>Tracheophyta</taxon>
        <taxon>Spermatophyta</taxon>
        <taxon>Magnoliopsida</taxon>
        <taxon>eudicotyledons</taxon>
        <taxon>Gunneridae</taxon>
        <taxon>Pentapetalae</taxon>
        <taxon>asterids</taxon>
        <taxon>campanulids</taxon>
        <taxon>Asterales</taxon>
        <taxon>Asteraceae</taxon>
        <taxon>Asteroideae</taxon>
        <taxon>Heliantheae alliance</taxon>
        <taxon>Eupatorieae</taxon>
        <taxon>Mikania</taxon>
    </lineage>
</organism>
<dbReference type="Gene3D" id="3.90.79.10">
    <property type="entry name" value="Nucleoside Triphosphate Pyrophosphohydrolase"/>
    <property type="match status" value="1"/>
</dbReference>
<evidence type="ECO:0000313" key="2">
    <source>
        <dbReference type="Proteomes" id="UP000326396"/>
    </source>
</evidence>
<evidence type="ECO:0000313" key="1">
    <source>
        <dbReference type="EMBL" id="KAD6454922.1"/>
    </source>
</evidence>
<dbReference type="GO" id="GO:0015938">
    <property type="term" value="P:coenzyme A catabolic process"/>
    <property type="evidence" value="ECO:0007669"/>
    <property type="project" value="TreeGrafter"/>
</dbReference>
<evidence type="ECO:0008006" key="3">
    <source>
        <dbReference type="Google" id="ProtNLM"/>
    </source>
</evidence>
<dbReference type="InterPro" id="IPR045121">
    <property type="entry name" value="CoAse"/>
</dbReference>
<dbReference type="PANTHER" id="PTHR12992:SF41">
    <property type="entry name" value="NUDIX HYDROLASE 11"/>
    <property type="match status" value="1"/>
</dbReference>
<keyword evidence="2" id="KW-1185">Reference proteome</keyword>
<dbReference type="InterPro" id="IPR015797">
    <property type="entry name" value="NUDIX_hydrolase-like_dom_sf"/>
</dbReference>
<protein>
    <recommendedName>
        <fullName evidence="3">Nudix hydrolase domain-containing protein</fullName>
    </recommendedName>
</protein>
<dbReference type="AlphaFoldDB" id="A0A5N6PKA6"/>
<name>A0A5N6PKA6_9ASTR</name>
<dbReference type="Proteomes" id="UP000326396">
    <property type="component" value="Linkage Group LG12"/>
</dbReference>
<comment type="caution">
    <text evidence="1">The sequence shown here is derived from an EMBL/GenBank/DDBJ whole genome shotgun (WGS) entry which is preliminary data.</text>
</comment>
<proteinExistence type="predicted"/>
<dbReference type="EMBL" id="SZYD01000004">
    <property type="protein sequence ID" value="KAD6454922.1"/>
    <property type="molecule type" value="Genomic_DNA"/>
</dbReference>
<dbReference type="SUPFAM" id="SSF55811">
    <property type="entry name" value="Nudix"/>
    <property type="match status" value="1"/>
</dbReference>
<dbReference type="GO" id="GO:0010945">
    <property type="term" value="F:coenzyme A diphosphatase activity"/>
    <property type="evidence" value="ECO:0007669"/>
    <property type="project" value="InterPro"/>
</dbReference>
<reference evidence="1 2" key="1">
    <citation type="submission" date="2019-05" db="EMBL/GenBank/DDBJ databases">
        <title>Mikania micrantha, genome provides insights into the molecular mechanism of rapid growth.</title>
        <authorList>
            <person name="Liu B."/>
        </authorList>
    </citation>
    <scope>NUCLEOTIDE SEQUENCE [LARGE SCALE GENOMIC DNA]</scope>
    <source>
        <strain evidence="1">NLD-2019</strain>
        <tissue evidence="1">Leaf</tissue>
    </source>
</reference>
<accession>A0A5N6PKA6</accession>
<gene>
    <name evidence="1" type="ORF">E3N88_09628</name>
</gene>
<dbReference type="OrthoDB" id="206213at2759"/>